<name>A0A423U201_PENVA</name>
<feature type="region of interest" description="Disordered" evidence="1">
    <location>
        <begin position="459"/>
        <end position="498"/>
    </location>
</feature>
<feature type="compositionally biased region" description="Basic residues" evidence="1">
    <location>
        <begin position="459"/>
        <end position="477"/>
    </location>
</feature>
<evidence type="ECO:0000256" key="1">
    <source>
        <dbReference type="SAM" id="MobiDB-lite"/>
    </source>
</evidence>
<gene>
    <name evidence="2" type="ORF">C7M84_024108</name>
</gene>
<organism evidence="2 3">
    <name type="scientific">Penaeus vannamei</name>
    <name type="common">Whiteleg shrimp</name>
    <name type="synonym">Litopenaeus vannamei</name>
    <dbReference type="NCBI Taxonomy" id="6689"/>
    <lineage>
        <taxon>Eukaryota</taxon>
        <taxon>Metazoa</taxon>
        <taxon>Ecdysozoa</taxon>
        <taxon>Arthropoda</taxon>
        <taxon>Crustacea</taxon>
        <taxon>Multicrustacea</taxon>
        <taxon>Malacostraca</taxon>
        <taxon>Eumalacostraca</taxon>
        <taxon>Eucarida</taxon>
        <taxon>Decapoda</taxon>
        <taxon>Dendrobranchiata</taxon>
        <taxon>Penaeoidea</taxon>
        <taxon>Penaeidae</taxon>
        <taxon>Penaeus</taxon>
    </lineage>
</organism>
<evidence type="ECO:0000313" key="3">
    <source>
        <dbReference type="Proteomes" id="UP000283509"/>
    </source>
</evidence>
<evidence type="ECO:0000313" key="2">
    <source>
        <dbReference type="EMBL" id="ROT82737.1"/>
    </source>
</evidence>
<reference evidence="2 3" key="2">
    <citation type="submission" date="2019-01" db="EMBL/GenBank/DDBJ databases">
        <title>The decoding of complex shrimp genome reveals the adaptation for benthos swimmer, frequently molting mechanism and breeding impact on genome.</title>
        <authorList>
            <person name="Sun Y."/>
            <person name="Gao Y."/>
            <person name="Yu Y."/>
        </authorList>
    </citation>
    <scope>NUCLEOTIDE SEQUENCE [LARGE SCALE GENOMIC DNA]</scope>
    <source>
        <tissue evidence="2">Muscle</tissue>
    </source>
</reference>
<feature type="region of interest" description="Disordered" evidence="1">
    <location>
        <begin position="346"/>
        <end position="366"/>
    </location>
</feature>
<dbReference type="AlphaFoldDB" id="A0A423U201"/>
<keyword evidence="3" id="KW-1185">Reference proteome</keyword>
<dbReference type="Proteomes" id="UP000283509">
    <property type="component" value="Unassembled WGS sequence"/>
</dbReference>
<accession>A0A423U201</accession>
<feature type="region of interest" description="Disordered" evidence="1">
    <location>
        <begin position="87"/>
        <end position="118"/>
    </location>
</feature>
<sequence length="532" mass="58580">MSRDQTKTTQIGLDISLAYATVNMRRPTVPSEGSYRSAAPTRKAHGNYAQINIFSFPTLPTYPCPLPSSYFPPFPLIPSSLLTPPPALRRLPFQSPTQPRAAPTPGENTSSAGGDPSLALEGADVRQAFPRRRQGTLRPNLGLLWPSPTGFLFGCKGFSYLSSSTGGDGASRPGPFRKHSRRECSLGAPFVWRLNTRPRHVPFSDQHGCSLRPAAAPALRLPAPVLSLPVTHFRVSAPAPLVERGADPHALSDAPLPPPPAKPLSAFTRPVPAGAMLERPAGNALDNYRKIYSLLMSNQRCPRFPPHGGAQLPQPRWEPRLQITIHPNPSCKHCLQASFGRAAPGVVAQGRERSRGPRRARRRPLRETWLHLPRPQTRRPAASTLTCGRNDAELAGKLERTQAHQESVIQPKQTTHALLPQRRVSRPRSLTGEERAGGLRRRRRRHCLMRTALRLPRRLSRSTPVRRRPPTRPVPRKALHEGRPLGGPGLCSPREGAARKHAPILPSCFPRLAQREAAPSVQSRSHRHLRPG</sequence>
<protein>
    <submittedName>
        <fullName evidence="2">Uncharacterized protein</fullName>
    </submittedName>
</protein>
<dbReference type="EMBL" id="QCYY01000781">
    <property type="protein sequence ID" value="ROT82737.1"/>
    <property type="molecule type" value="Genomic_DNA"/>
</dbReference>
<reference evidence="2 3" key="1">
    <citation type="submission" date="2018-04" db="EMBL/GenBank/DDBJ databases">
        <authorList>
            <person name="Zhang X."/>
            <person name="Yuan J."/>
            <person name="Li F."/>
            <person name="Xiang J."/>
        </authorList>
    </citation>
    <scope>NUCLEOTIDE SEQUENCE [LARGE SCALE GENOMIC DNA]</scope>
    <source>
        <tissue evidence="2">Muscle</tissue>
    </source>
</reference>
<comment type="caution">
    <text evidence="2">The sequence shown here is derived from an EMBL/GenBank/DDBJ whole genome shotgun (WGS) entry which is preliminary data.</text>
</comment>
<proteinExistence type="predicted"/>